<evidence type="ECO:0000313" key="1">
    <source>
        <dbReference type="EMBL" id="MCI65931.1"/>
    </source>
</evidence>
<feature type="non-terminal residue" evidence="1">
    <location>
        <position position="39"/>
    </location>
</feature>
<protein>
    <submittedName>
        <fullName evidence="1">Uncharacterized protein</fullName>
    </submittedName>
</protein>
<proteinExistence type="predicted"/>
<dbReference type="Proteomes" id="UP000265520">
    <property type="component" value="Unassembled WGS sequence"/>
</dbReference>
<dbReference type="AlphaFoldDB" id="A0A392TXP4"/>
<evidence type="ECO:0000313" key="2">
    <source>
        <dbReference type="Proteomes" id="UP000265520"/>
    </source>
</evidence>
<reference evidence="1 2" key="1">
    <citation type="journal article" date="2018" name="Front. Plant Sci.">
        <title>Red Clover (Trifolium pratense) and Zigzag Clover (T. medium) - A Picture of Genomic Similarities and Differences.</title>
        <authorList>
            <person name="Dluhosova J."/>
            <person name="Istvanek J."/>
            <person name="Nedelnik J."/>
            <person name="Repkova J."/>
        </authorList>
    </citation>
    <scope>NUCLEOTIDE SEQUENCE [LARGE SCALE GENOMIC DNA]</scope>
    <source>
        <strain evidence="2">cv. 10/8</strain>
        <tissue evidence="1">Leaf</tissue>
    </source>
</reference>
<name>A0A392TXP4_9FABA</name>
<dbReference type="EMBL" id="LXQA010685292">
    <property type="protein sequence ID" value="MCI65931.1"/>
    <property type="molecule type" value="Genomic_DNA"/>
</dbReference>
<keyword evidence="2" id="KW-1185">Reference proteome</keyword>
<sequence length="39" mass="4336">MSILSVNGDPCGDCPVLETDDREFFPVGMGMEEKFSPRE</sequence>
<organism evidence="1 2">
    <name type="scientific">Trifolium medium</name>
    <dbReference type="NCBI Taxonomy" id="97028"/>
    <lineage>
        <taxon>Eukaryota</taxon>
        <taxon>Viridiplantae</taxon>
        <taxon>Streptophyta</taxon>
        <taxon>Embryophyta</taxon>
        <taxon>Tracheophyta</taxon>
        <taxon>Spermatophyta</taxon>
        <taxon>Magnoliopsida</taxon>
        <taxon>eudicotyledons</taxon>
        <taxon>Gunneridae</taxon>
        <taxon>Pentapetalae</taxon>
        <taxon>rosids</taxon>
        <taxon>fabids</taxon>
        <taxon>Fabales</taxon>
        <taxon>Fabaceae</taxon>
        <taxon>Papilionoideae</taxon>
        <taxon>50 kb inversion clade</taxon>
        <taxon>NPAAA clade</taxon>
        <taxon>Hologalegina</taxon>
        <taxon>IRL clade</taxon>
        <taxon>Trifolieae</taxon>
        <taxon>Trifolium</taxon>
    </lineage>
</organism>
<comment type="caution">
    <text evidence="1">The sequence shown here is derived from an EMBL/GenBank/DDBJ whole genome shotgun (WGS) entry which is preliminary data.</text>
</comment>
<accession>A0A392TXP4</accession>